<organism evidence="2 3">
    <name type="scientific">Methylocystis bryophila</name>
    <dbReference type="NCBI Taxonomy" id="655015"/>
    <lineage>
        <taxon>Bacteria</taxon>
        <taxon>Pseudomonadati</taxon>
        <taxon>Pseudomonadota</taxon>
        <taxon>Alphaproteobacteria</taxon>
        <taxon>Hyphomicrobiales</taxon>
        <taxon>Methylocystaceae</taxon>
        <taxon>Methylocystis</taxon>
    </lineage>
</organism>
<evidence type="ECO:0000313" key="2">
    <source>
        <dbReference type="EMBL" id="ARN83045.1"/>
    </source>
</evidence>
<dbReference type="RefSeq" id="WP_085773189.1">
    <property type="nucleotide sequence ID" value="NZ_AP027149.1"/>
</dbReference>
<sequence>MNKFFVSLTLCGLLVSPAFAAPVRLKGAKADAFIAKYFPNADIPGPVEGSFTYKKGARTAVGHASCNVPAMGARSEGEVSTCTVKY</sequence>
<evidence type="ECO:0000256" key="1">
    <source>
        <dbReference type="SAM" id="SignalP"/>
    </source>
</evidence>
<feature type="chain" id="PRO_5013343438" evidence="1">
    <location>
        <begin position="21"/>
        <end position="86"/>
    </location>
</feature>
<dbReference type="Proteomes" id="UP000193978">
    <property type="component" value="Chromosome"/>
</dbReference>
<dbReference type="AlphaFoldDB" id="A0A1W6MZP4"/>
<keyword evidence="3" id="KW-1185">Reference proteome</keyword>
<keyword evidence="1" id="KW-0732">Signal</keyword>
<reference evidence="2 3" key="1">
    <citation type="submission" date="2017-02" db="EMBL/GenBank/DDBJ databases">
        <authorList>
            <person name="Peterson S.W."/>
        </authorList>
    </citation>
    <scope>NUCLEOTIDE SEQUENCE [LARGE SCALE GENOMIC DNA]</scope>
    <source>
        <strain evidence="2 3">S285</strain>
    </source>
</reference>
<accession>A0A1W6MZP4</accession>
<evidence type="ECO:0000313" key="3">
    <source>
        <dbReference type="Proteomes" id="UP000193978"/>
    </source>
</evidence>
<dbReference type="KEGG" id="mbry:B1812_20345"/>
<gene>
    <name evidence="2" type="ORF">B1812_20345</name>
</gene>
<protein>
    <submittedName>
        <fullName evidence="2">Uncharacterized protein</fullName>
    </submittedName>
</protein>
<feature type="signal peptide" evidence="1">
    <location>
        <begin position="1"/>
        <end position="20"/>
    </location>
</feature>
<name>A0A1W6MZP4_9HYPH</name>
<dbReference type="OrthoDB" id="9886842at2"/>
<proteinExistence type="predicted"/>
<dbReference type="EMBL" id="CP019948">
    <property type="protein sequence ID" value="ARN83045.1"/>
    <property type="molecule type" value="Genomic_DNA"/>
</dbReference>